<evidence type="ECO:0000313" key="2">
    <source>
        <dbReference type="EMBL" id="KAG8365341.1"/>
    </source>
</evidence>
<feature type="region of interest" description="Disordered" evidence="1">
    <location>
        <begin position="61"/>
        <end position="80"/>
    </location>
</feature>
<evidence type="ECO:0000313" key="3">
    <source>
        <dbReference type="Proteomes" id="UP000826271"/>
    </source>
</evidence>
<proteinExistence type="predicted"/>
<organism evidence="2 3">
    <name type="scientific">Buddleja alternifolia</name>
    <dbReference type="NCBI Taxonomy" id="168488"/>
    <lineage>
        <taxon>Eukaryota</taxon>
        <taxon>Viridiplantae</taxon>
        <taxon>Streptophyta</taxon>
        <taxon>Embryophyta</taxon>
        <taxon>Tracheophyta</taxon>
        <taxon>Spermatophyta</taxon>
        <taxon>Magnoliopsida</taxon>
        <taxon>eudicotyledons</taxon>
        <taxon>Gunneridae</taxon>
        <taxon>Pentapetalae</taxon>
        <taxon>asterids</taxon>
        <taxon>lamiids</taxon>
        <taxon>Lamiales</taxon>
        <taxon>Scrophulariaceae</taxon>
        <taxon>Buddlejeae</taxon>
        <taxon>Buddleja</taxon>
    </lineage>
</organism>
<name>A0AAV6WBP7_9LAMI</name>
<dbReference type="Proteomes" id="UP000826271">
    <property type="component" value="Unassembled WGS sequence"/>
</dbReference>
<dbReference type="AlphaFoldDB" id="A0AAV6WBP7"/>
<keyword evidence="3" id="KW-1185">Reference proteome</keyword>
<feature type="region of interest" description="Disordered" evidence="1">
    <location>
        <begin position="88"/>
        <end position="117"/>
    </location>
</feature>
<dbReference type="PANTHER" id="PTHR34947">
    <property type="entry name" value="TRANSMEMBRANE PROTEIN"/>
    <property type="match status" value="1"/>
</dbReference>
<gene>
    <name evidence="2" type="ORF">BUALT_Bualt18G0094600</name>
</gene>
<feature type="compositionally biased region" description="Acidic residues" evidence="1">
    <location>
        <begin position="69"/>
        <end position="79"/>
    </location>
</feature>
<dbReference type="EMBL" id="WHWC01000018">
    <property type="protein sequence ID" value="KAG8365341.1"/>
    <property type="molecule type" value="Genomic_DNA"/>
</dbReference>
<evidence type="ECO:0000256" key="1">
    <source>
        <dbReference type="SAM" id="MobiDB-lite"/>
    </source>
</evidence>
<sequence length="157" mass="17817">MFLICNGIVAFLAKNLKLMISSSDHNIIDEHITNTTEDHGGKQVSEFEQNEEISRVQENVAVSSSSMDEQIENADDDGEVAVAKTIALEQERDYEGDDEDEEDDDEDEVEVEESMSVEITSDARVSTEELNKKFEEFIRKMKEEIRVEAQRQVLVAV</sequence>
<feature type="compositionally biased region" description="Acidic residues" evidence="1">
    <location>
        <begin position="92"/>
        <end position="115"/>
    </location>
</feature>
<reference evidence="2" key="1">
    <citation type="submission" date="2019-10" db="EMBL/GenBank/DDBJ databases">
        <authorList>
            <person name="Zhang R."/>
            <person name="Pan Y."/>
            <person name="Wang J."/>
            <person name="Ma R."/>
            <person name="Yu S."/>
        </authorList>
    </citation>
    <scope>NUCLEOTIDE SEQUENCE</scope>
    <source>
        <strain evidence="2">LA-IB0</strain>
        <tissue evidence="2">Leaf</tissue>
    </source>
</reference>
<dbReference type="PANTHER" id="PTHR34947:SF4">
    <property type="entry name" value="TRANSMEMBRANE PROTEIN"/>
    <property type="match status" value="1"/>
</dbReference>
<protein>
    <submittedName>
        <fullName evidence="2">Uncharacterized protein</fullName>
    </submittedName>
</protein>
<accession>A0AAV6WBP7</accession>
<comment type="caution">
    <text evidence="2">The sequence shown here is derived from an EMBL/GenBank/DDBJ whole genome shotgun (WGS) entry which is preliminary data.</text>
</comment>